<dbReference type="AlphaFoldDB" id="A0A916TAU0"/>
<keyword evidence="3" id="KW-1185">Reference proteome</keyword>
<gene>
    <name evidence="2" type="ORF">GCM10011489_27380</name>
</gene>
<evidence type="ECO:0000313" key="2">
    <source>
        <dbReference type="EMBL" id="GGB38214.1"/>
    </source>
</evidence>
<organism evidence="2 3">
    <name type="scientific">Gordonia jinhuaensis</name>
    <dbReference type="NCBI Taxonomy" id="1517702"/>
    <lineage>
        <taxon>Bacteria</taxon>
        <taxon>Bacillati</taxon>
        <taxon>Actinomycetota</taxon>
        <taxon>Actinomycetes</taxon>
        <taxon>Mycobacteriales</taxon>
        <taxon>Gordoniaceae</taxon>
        <taxon>Gordonia</taxon>
    </lineage>
</organism>
<comment type="caution">
    <text evidence="2">The sequence shown here is derived from an EMBL/GenBank/DDBJ whole genome shotgun (WGS) entry which is preliminary data.</text>
</comment>
<name>A0A916TAU0_9ACTN</name>
<sequence length="141" mass="16199">MTINHAVSQRDQSYGIRSHGSRPSSDRRGSAEQAPSNAVVDATELFVRRRQLVARQQRVDRRFVRATRRLCGQSARWLIGMAAQQHSPQHHSTQHHSTQHHPTGQSPSLQRAELARRHALRVEIAAERERHARLLLRYAVR</sequence>
<accession>A0A916TAU0</accession>
<dbReference type="RefSeq" id="WP_188587147.1">
    <property type="nucleotide sequence ID" value="NZ_BMGC01000021.1"/>
</dbReference>
<feature type="region of interest" description="Disordered" evidence="1">
    <location>
        <begin position="1"/>
        <end position="40"/>
    </location>
</feature>
<dbReference type="Proteomes" id="UP000621454">
    <property type="component" value="Unassembled WGS sequence"/>
</dbReference>
<feature type="compositionally biased region" description="Polar residues" evidence="1">
    <location>
        <begin position="1"/>
        <end position="12"/>
    </location>
</feature>
<feature type="compositionally biased region" description="Basic residues" evidence="1">
    <location>
        <begin position="88"/>
        <end position="99"/>
    </location>
</feature>
<feature type="region of interest" description="Disordered" evidence="1">
    <location>
        <begin position="84"/>
        <end position="108"/>
    </location>
</feature>
<reference evidence="2" key="1">
    <citation type="journal article" date="2014" name="Int. J. Syst. Evol. Microbiol.">
        <title>Complete genome sequence of Corynebacterium casei LMG S-19264T (=DSM 44701T), isolated from a smear-ripened cheese.</title>
        <authorList>
            <consortium name="US DOE Joint Genome Institute (JGI-PGF)"/>
            <person name="Walter F."/>
            <person name="Albersmeier A."/>
            <person name="Kalinowski J."/>
            <person name="Ruckert C."/>
        </authorList>
    </citation>
    <scope>NUCLEOTIDE SEQUENCE</scope>
    <source>
        <strain evidence="2">CGMCC 1.12827</strain>
    </source>
</reference>
<evidence type="ECO:0000256" key="1">
    <source>
        <dbReference type="SAM" id="MobiDB-lite"/>
    </source>
</evidence>
<evidence type="ECO:0000313" key="3">
    <source>
        <dbReference type="Proteomes" id="UP000621454"/>
    </source>
</evidence>
<dbReference type="EMBL" id="BMGC01000021">
    <property type="protein sequence ID" value="GGB38214.1"/>
    <property type="molecule type" value="Genomic_DNA"/>
</dbReference>
<proteinExistence type="predicted"/>
<reference evidence="2" key="2">
    <citation type="submission" date="2020-09" db="EMBL/GenBank/DDBJ databases">
        <authorList>
            <person name="Sun Q."/>
            <person name="Zhou Y."/>
        </authorList>
    </citation>
    <scope>NUCLEOTIDE SEQUENCE</scope>
    <source>
        <strain evidence="2">CGMCC 1.12827</strain>
    </source>
</reference>
<protein>
    <submittedName>
        <fullName evidence="2">Uncharacterized protein</fullName>
    </submittedName>
</protein>